<name>A0A0D2FK75_9EURO</name>
<gene>
    <name evidence="2" type="ORF">Z518_08318</name>
</gene>
<evidence type="ECO:0000256" key="1">
    <source>
        <dbReference type="SAM" id="Phobius"/>
    </source>
</evidence>
<dbReference type="EMBL" id="KN847480">
    <property type="protein sequence ID" value="KIX02377.1"/>
    <property type="molecule type" value="Genomic_DNA"/>
</dbReference>
<dbReference type="VEuPathDB" id="FungiDB:Z518_08318"/>
<evidence type="ECO:0000313" key="3">
    <source>
        <dbReference type="Proteomes" id="UP000053617"/>
    </source>
</evidence>
<keyword evidence="3" id="KW-1185">Reference proteome</keyword>
<accession>A0A0D2FK75</accession>
<dbReference type="GeneID" id="25296389"/>
<organism evidence="2 3">
    <name type="scientific">Rhinocladiella mackenziei CBS 650.93</name>
    <dbReference type="NCBI Taxonomy" id="1442369"/>
    <lineage>
        <taxon>Eukaryota</taxon>
        <taxon>Fungi</taxon>
        <taxon>Dikarya</taxon>
        <taxon>Ascomycota</taxon>
        <taxon>Pezizomycotina</taxon>
        <taxon>Eurotiomycetes</taxon>
        <taxon>Chaetothyriomycetidae</taxon>
        <taxon>Chaetothyriales</taxon>
        <taxon>Herpotrichiellaceae</taxon>
        <taxon>Rhinocladiella</taxon>
    </lineage>
</organism>
<keyword evidence="1" id="KW-0812">Transmembrane</keyword>
<dbReference type="RefSeq" id="XP_013269513.1">
    <property type="nucleotide sequence ID" value="XM_013414059.1"/>
</dbReference>
<dbReference type="HOGENOM" id="CLU_080238_1_0_1"/>
<keyword evidence="1" id="KW-1133">Transmembrane helix</keyword>
<reference evidence="2 3" key="1">
    <citation type="submission" date="2015-01" db="EMBL/GenBank/DDBJ databases">
        <title>The Genome Sequence of Rhinocladiella mackenzie CBS 650.93.</title>
        <authorList>
            <consortium name="The Broad Institute Genomics Platform"/>
            <person name="Cuomo C."/>
            <person name="de Hoog S."/>
            <person name="Gorbushina A."/>
            <person name="Stielow B."/>
            <person name="Teixiera M."/>
            <person name="Abouelleil A."/>
            <person name="Chapman S.B."/>
            <person name="Priest M."/>
            <person name="Young S.K."/>
            <person name="Wortman J."/>
            <person name="Nusbaum C."/>
            <person name="Birren B."/>
        </authorList>
    </citation>
    <scope>NUCLEOTIDE SEQUENCE [LARGE SCALE GENOMIC DNA]</scope>
    <source>
        <strain evidence="2 3">CBS 650.93</strain>
    </source>
</reference>
<protein>
    <submittedName>
        <fullName evidence="2">Uncharacterized protein</fullName>
    </submittedName>
</protein>
<dbReference type="OrthoDB" id="5599753at2759"/>
<sequence>MSRRLIFSAVALAGSSVVMYTIYLHRTLSSKIKHRAGIGLVNVEDESDTKIESLPPELANPSRFHIIHDVASKSVPSARLPRYADPDHLLTKYLRRTMSYFTRFPQALLLRLVFKSAEAKRTFDPSFIQTMDFVPEDIVCGTYRVEIRTPNKVEFAMIRPEGLPPIDGRLVISIQPKGDQTLFVSETMQWRRQEENVVLPLEMKSMKWLHELASWWLIESGSQWLCDLQEES</sequence>
<feature type="transmembrane region" description="Helical" evidence="1">
    <location>
        <begin position="6"/>
        <end position="25"/>
    </location>
</feature>
<evidence type="ECO:0000313" key="2">
    <source>
        <dbReference type="EMBL" id="KIX02377.1"/>
    </source>
</evidence>
<keyword evidence="1" id="KW-0472">Membrane</keyword>
<proteinExistence type="predicted"/>
<dbReference type="AlphaFoldDB" id="A0A0D2FK75"/>
<dbReference type="Proteomes" id="UP000053617">
    <property type="component" value="Unassembled WGS sequence"/>
</dbReference>